<dbReference type="InterPro" id="IPR050688">
    <property type="entry name" value="Zinc_finger/UBP_domain"/>
</dbReference>
<feature type="domain" description="C2H2-type" evidence="7">
    <location>
        <begin position="279"/>
        <end position="307"/>
    </location>
</feature>
<evidence type="ECO:0000256" key="5">
    <source>
        <dbReference type="PROSITE-ProRule" id="PRU00042"/>
    </source>
</evidence>
<dbReference type="PANTHER" id="PTHR24403">
    <property type="entry name" value="ZINC FINGER PROTEIN"/>
    <property type="match status" value="1"/>
</dbReference>
<dbReference type="PROSITE" id="PS50157">
    <property type="entry name" value="ZINC_FINGER_C2H2_2"/>
    <property type="match status" value="3"/>
</dbReference>
<feature type="region of interest" description="Disordered" evidence="6">
    <location>
        <begin position="326"/>
        <end position="345"/>
    </location>
</feature>
<feature type="domain" description="C2H2-type" evidence="7">
    <location>
        <begin position="251"/>
        <end position="278"/>
    </location>
</feature>
<evidence type="ECO:0000313" key="9">
    <source>
        <dbReference type="RefSeq" id="XP_013792075.1"/>
    </source>
</evidence>
<dbReference type="SMART" id="SM00355">
    <property type="entry name" value="ZnF_C2H2"/>
    <property type="match status" value="3"/>
</dbReference>
<evidence type="ECO:0000259" key="7">
    <source>
        <dbReference type="PROSITE" id="PS50157"/>
    </source>
</evidence>
<evidence type="ECO:0000256" key="4">
    <source>
        <dbReference type="ARBA" id="ARBA00022833"/>
    </source>
</evidence>
<feature type="non-terminal residue" evidence="9">
    <location>
        <position position="1"/>
    </location>
</feature>
<dbReference type="GeneID" id="106475946"/>
<keyword evidence="2" id="KW-0677">Repeat</keyword>
<dbReference type="RefSeq" id="XP_013792075.1">
    <property type="nucleotide sequence ID" value="XM_013936621.1"/>
</dbReference>
<dbReference type="InterPro" id="IPR013087">
    <property type="entry name" value="Znf_C2H2_type"/>
</dbReference>
<evidence type="ECO:0000256" key="6">
    <source>
        <dbReference type="SAM" id="MobiDB-lite"/>
    </source>
</evidence>
<feature type="compositionally biased region" description="Basic and acidic residues" evidence="6">
    <location>
        <begin position="439"/>
        <end position="459"/>
    </location>
</feature>
<evidence type="ECO:0000256" key="2">
    <source>
        <dbReference type="ARBA" id="ARBA00022737"/>
    </source>
</evidence>
<protein>
    <submittedName>
        <fullName evidence="9">MDS1 and EVI1 complex locus protein EVI1-A-like</fullName>
    </submittedName>
</protein>
<keyword evidence="3 5" id="KW-0863">Zinc-finger</keyword>
<dbReference type="Pfam" id="PF00096">
    <property type="entry name" value="zf-C2H2"/>
    <property type="match status" value="3"/>
</dbReference>
<feature type="compositionally biased region" description="Basic and acidic residues" evidence="6">
    <location>
        <begin position="470"/>
        <end position="484"/>
    </location>
</feature>
<dbReference type="Gene3D" id="3.30.160.60">
    <property type="entry name" value="Classic Zinc Finger"/>
    <property type="match status" value="3"/>
</dbReference>
<keyword evidence="8" id="KW-1185">Reference proteome</keyword>
<feature type="region of interest" description="Disordered" evidence="6">
    <location>
        <begin position="398"/>
        <end position="484"/>
    </location>
</feature>
<keyword evidence="1" id="KW-0479">Metal-binding</keyword>
<reference evidence="9" key="1">
    <citation type="submission" date="2025-08" db="UniProtKB">
        <authorList>
            <consortium name="RefSeq"/>
        </authorList>
    </citation>
    <scope>IDENTIFICATION</scope>
    <source>
        <tissue evidence="9">Muscle</tissue>
    </source>
</reference>
<evidence type="ECO:0000313" key="8">
    <source>
        <dbReference type="Proteomes" id="UP000694941"/>
    </source>
</evidence>
<name>A0ABM1C0G2_LIMPO</name>
<accession>A0ABM1C0G2</accession>
<feature type="non-terminal residue" evidence="9">
    <location>
        <position position="484"/>
    </location>
</feature>
<gene>
    <name evidence="9" type="primary">LOC106475946</name>
</gene>
<evidence type="ECO:0000256" key="1">
    <source>
        <dbReference type="ARBA" id="ARBA00022723"/>
    </source>
</evidence>
<feature type="domain" description="C2H2-type" evidence="7">
    <location>
        <begin position="308"/>
        <end position="335"/>
    </location>
</feature>
<sequence length="484" mass="55096">KSPGQTRDLMVLDPKLASSSCYYGYGSFTPSSDCCQRLLTKMYSNHRLGSPKQAAMCPEPLNLVPLPRSIHSEPMNLSPSGDIGVPFDLSKHKYRVTAEDRTEFHSRVQEDCQEVEPLDLRVSYKKVPRTADYISPTSDCNDRPRPSPSKIRSNSLEEYASSSGTQVVYPRPLHPLFLESMYRIEQDKPAFPMFGPPERVATSLPTRYPFFGAVFNNSSSTYDLVRAHIEKLGKPINGVLSPHLSKSKERYSCKFCGKVFPRSANLTRHLRTHTGEQPYKCKYCERSFSISSNLQRHIRNIHNKEKPFKCPLCDRSFGQQTNLDRHLKKHESDGPTILDDSPKEAEMADKTETYFDEIRNFIGKVTDSLQTDVQNAFSSNFSITDQLEKKRCLVSKQRLSHEEDEDNGICPGDQASTKKQKKEIENFQKSTDSNDSEDESVKMQEFDSISDRTNDKGISESDTGDQDLINFKKDKNNYSRSSEE</sequence>
<dbReference type="PROSITE" id="PS00028">
    <property type="entry name" value="ZINC_FINGER_C2H2_1"/>
    <property type="match status" value="3"/>
</dbReference>
<dbReference type="SUPFAM" id="SSF57667">
    <property type="entry name" value="beta-beta-alpha zinc fingers"/>
    <property type="match status" value="2"/>
</dbReference>
<keyword evidence="4" id="KW-0862">Zinc</keyword>
<evidence type="ECO:0000256" key="3">
    <source>
        <dbReference type="ARBA" id="ARBA00022771"/>
    </source>
</evidence>
<feature type="region of interest" description="Disordered" evidence="6">
    <location>
        <begin position="133"/>
        <end position="158"/>
    </location>
</feature>
<dbReference type="Proteomes" id="UP000694941">
    <property type="component" value="Unplaced"/>
</dbReference>
<organism evidence="8 9">
    <name type="scientific">Limulus polyphemus</name>
    <name type="common">Atlantic horseshoe crab</name>
    <dbReference type="NCBI Taxonomy" id="6850"/>
    <lineage>
        <taxon>Eukaryota</taxon>
        <taxon>Metazoa</taxon>
        <taxon>Ecdysozoa</taxon>
        <taxon>Arthropoda</taxon>
        <taxon>Chelicerata</taxon>
        <taxon>Merostomata</taxon>
        <taxon>Xiphosura</taxon>
        <taxon>Limulidae</taxon>
        <taxon>Limulus</taxon>
    </lineage>
</organism>
<dbReference type="PANTHER" id="PTHR24403:SF67">
    <property type="entry name" value="FI01116P-RELATED"/>
    <property type="match status" value="1"/>
</dbReference>
<dbReference type="InterPro" id="IPR036236">
    <property type="entry name" value="Znf_C2H2_sf"/>
</dbReference>
<proteinExistence type="predicted"/>